<protein>
    <submittedName>
        <fullName evidence="3">Uncharacterized protein</fullName>
    </submittedName>
</protein>
<dbReference type="WBParaSite" id="ACRNAN_scaffold2507.g8413.t1">
    <property type="protein sequence ID" value="ACRNAN_scaffold2507.g8413.t1"/>
    <property type="gene ID" value="ACRNAN_scaffold2507.g8413"/>
</dbReference>
<keyword evidence="2" id="KW-1185">Reference proteome</keyword>
<sequence length="75" mass="8126">MLILAALHGQQMDFVAVLFILLPRSVRTALQAAVAYAVVHQVRLALRPQVVPMLIQTAQHGLAMVSVAALIITQQ</sequence>
<dbReference type="Proteomes" id="UP000887540">
    <property type="component" value="Unplaced"/>
</dbReference>
<evidence type="ECO:0000256" key="1">
    <source>
        <dbReference type="SAM" id="SignalP"/>
    </source>
</evidence>
<evidence type="ECO:0000313" key="3">
    <source>
        <dbReference type="WBParaSite" id="ACRNAN_scaffold2507.g8413.t1"/>
    </source>
</evidence>
<organism evidence="2 3">
    <name type="scientific">Acrobeloides nanus</name>
    <dbReference type="NCBI Taxonomy" id="290746"/>
    <lineage>
        <taxon>Eukaryota</taxon>
        <taxon>Metazoa</taxon>
        <taxon>Ecdysozoa</taxon>
        <taxon>Nematoda</taxon>
        <taxon>Chromadorea</taxon>
        <taxon>Rhabditida</taxon>
        <taxon>Tylenchina</taxon>
        <taxon>Cephalobomorpha</taxon>
        <taxon>Cephaloboidea</taxon>
        <taxon>Cephalobidae</taxon>
        <taxon>Acrobeloides</taxon>
    </lineage>
</organism>
<dbReference type="AlphaFoldDB" id="A0A914DH46"/>
<feature type="chain" id="PRO_5037870367" evidence="1">
    <location>
        <begin position="29"/>
        <end position="75"/>
    </location>
</feature>
<reference evidence="3" key="1">
    <citation type="submission" date="2022-11" db="UniProtKB">
        <authorList>
            <consortium name="WormBaseParasite"/>
        </authorList>
    </citation>
    <scope>IDENTIFICATION</scope>
</reference>
<accession>A0A914DH46</accession>
<feature type="signal peptide" evidence="1">
    <location>
        <begin position="1"/>
        <end position="28"/>
    </location>
</feature>
<proteinExistence type="predicted"/>
<keyword evidence="1" id="KW-0732">Signal</keyword>
<name>A0A914DH46_9BILA</name>
<evidence type="ECO:0000313" key="2">
    <source>
        <dbReference type="Proteomes" id="UP000887540"/>
    </source>
</evidence>